<evidence type="ECO:0000313" key="3">
    <source>
        <dbReference type="Proteomes" id="UP001057522"/>
    </source>
</evidence>
<protein>
    <submittedName>
        <fullName evidence="2">Thiamine-phosphate pyrophosphorylase</fullName>
    </submittedName>
</protein>
<evidence type="ECO:0000313" key="2">
    <source>
        <dbReference type="EMBL" id="MCL9819022.1"/>
    </source>
</evidence>
<dbReference type="Proteomes" id="UP001057522">
    <property type="component" value="Unassembled WGS sequence"/>
</dbReference>
<dbReference type="EMBL" id="JAMOKX010000002">
    <property type="protein sequence ID" value="MCL9819022.1"/>
    <property type="molecule type" value="Genomic_DNA"/>
</dbReference>
<dbReference type="Pfam" id="PF17792">
    <property type="entry name" value="ThiD2"/>
    <property type="match status" value="1"/>
</dbReference>
<proteinExistence type="predicted"/>
<sequence>MNQLSDSELRILDANLNRLREGIRVVEDILRYSFNEKALALKLKDLRHSCRLKNFHSLLNSRDSQNDVLKTSIPQEQIRKGLKDIVIANFKRTQESARVLEEILKLQKIEESEQFKNIRYALYVLEKEIFNALFMN</sequence>
<gene>
    <name evidence="2" type="ORF">NCR95_02385</name>
</gene>
<organism evidence="2 3">
    <name type="scientific">Helicobacter colisuis</name>
    <dbReference type="NCBI Taxonomy" id="2949739"/>
    <lineage>
        <taxon>Bacteria</taxon>
        <taxon>Pseudomonadati</taxon>
        <taxon>Campylobacterota</taxon>
        <taxon>Epsilonproteobacteria</taxon>
        <taxon>Campylobacterales</taxon>
        <taxon>Helicobacteraceae</taxon>
        <taxon>Helicobacter</taxon>
    </lineage>
</organism>
<dbReference type="RefSeq" id="WP_250603618.1">
    <property type="nucleotide sequence ID" value="NZ_JAMOKV010000002.1"/>
</dbReference>
<name>A0ABT0TSX1_9HELI</name>
<keyword evidence="3" id="KW-1185">Reference proteome</keyword>
<feature type="domain" description="ThiD2" evidence="1">
    <location>
        <begin position="10"/>
        <end position="128"/>
    </location>
</feature>
<comment type="caution">
    <text evidence="2">The sequence shown here is derived from an EMBL/GenBank/DDBJ whole genome shotgun (WGS) entry which is preliminary data.</text>
</comment>
<evidence type="ECO:0000259" key="1">
    <source>
        <dbReference type="Pfam" id="PF17792"/>
    </source>
</evidence>
<dbReference type="InterPro" id="IPR041397">
    <property type="entry name" value="ThiD2"/>
</dbReference>
<reference evidence="2" key="1">
    <citation type="submission" date="2022-06" db="EMBL/GenBank/DDBJ databases">
        <title>Helicobacter colisuis sp. nov.</title>
        <authorList>
            <person name="Papic B."/>
            <person name="Gruntar I."/>
        </authorList>
    </citation>
    <scope>NUCLEOTIDE SEQUENCE</scope>
    <source>
        <strain evidence="2">11154-15</strain>
    </source>
</reference>
<accession>A0ABT0TSX1</accession>